<dbReference type="EMBL" id="CZCZ02000016">
    <property type="protein sequence ID" value="CAC5345063.1"/>
    <property type="molecule type" value="Genomic_DNA"/>
</dbReference>
<proteinExistence type="predicted"/>
<comment type="caution">
    <text evidence="1">The sequence shown here is derived from an EMBL/GenBank/DDBJ whole genome shotgun (WGS) entry which is preliminary data.</text>
</comment>
<accession>A0A6J7ZQM1</accession>
<reference evidence="1" key="1">
    <citation type="submission" date="2020-05" db="EMBL/GenBank/DDBJ databases">
        <authorList>
            <consortium name="Genoscope - CEA"/>
            <person name="William W."/>
        </authorList>
    </citation>
    <scope>NUCLEOTIDE SEQUENCE [LARGE SCALE GENOMIC DNA]</scope>
    <source>
        <strain evidence="1">PCC 7821</strain>
    </source>
</reference>
<organism evidence="1 2">
    <name type="scientific">Planktothrix rubescens CCAP 1459/22</name>
    <dbReference type="NCBI Taxonomy" id="329571"/>
    <lineage>
        <taxon>Bacteria</taxon>
        <taxon>Bacillati</taxon>
        <taxon>Cyanobacteriota</taxon>
        <taxon>Cyanophyceae</taxon>
        <taxon>Oscillatoriophycideae</taxon>
        <taxon>Oscillatoriales</taxon>
        <taxon>Microcoleaceae</taxon>
        <taxon>Planktothrix</taxon>
    </lineage>
</organism>
<dbReference type="AlphaFoldDB" id="A0A6J7ZQM1"/>
<dbReference type="Proteomes" id="UP000196521">
    <property type="component" value="Unassembled WGS sequence"/>
</dbReference>
<keyword evidence="2" id="KW-1185">Reference proteome</keyword>
<name>A0A6J7ZQM1_PLARU</name>
<gene>
    <name evidence="1" type="ORF">PLAN_60078</name>
</gene>
<evidence type="ECO:0000313" key="2">
    <source>
        <dbReference type="Proteomes" id="UP000196521"/>
    </source>
</evidence>
<protein>
    <submittedName>
        <fullName evidence="1">Uncharacterized protein</fullName>
    </submittedName>
</protein>
<evidence type="ECO:0000313" key="1">
    <source>
        <dbReference type="EMBL" id="CAC5345063.1"/>
    </source>
</evidence>
<sequence length="42" mass="4810">MADGRNWRKSMGEIRIYVEGGGDEKKVSYCDRLFKKITDISG</sequence>